<organism evidence="1 2">
    <name type="scientific">Winogradskyella litoriviva</name>
    <dbReference type="NCBI Taxonomy" id="1220182"/>
    <lineage>
        <taxon>Bacteria</taxon>
        <taxon>Pseudomonadati</taxon>
        <taxon>Bacteroidota</taxon>
        <taxon>Flavobacteriia</taxon>
        <taxon>Flavobacteriales</taxon>
        <taxon>Flavobacteriaceae</taxon>
        <taxon>Winogradskyella</taxon>
    </lineage>
</organism>
<dbReference type="Proteomes" id="UP000805085">
    <property type="component" value="Unassembled WGS sequence"/>
</dbReference>
<dbReference type="RefSeq" id="WP_173301457.1">
    <property type="nucleotide sequence ID" value="NZ_JABRWQ010000004.1"/>
</dbReference>
<comment type="caution">
    <text evidence="1">The sequence shown here is derived from an EMBL/GenBank/DDBJ whole genome shotgun (WGS) entry which is preliminary data.</text>
</comment>
<reference evidence="1 2" key="1">
    <citation type="journal article" date="2015" name="Int. J. Syst. Evol. Microbiol.">
        <title>Winogradskyella litoriviva sp. nov., isolated from coastal seawater.</title>
        <authorList>
            <person name="Nedashkovskaya O.I."/>
            <person name="Kukhlevskiy A.D."/>
            <person name="Zhukova N.V."/>
            <person name="Kim S.J."/>
            <person name="Rhee S.K."/>
            <person name="Mikhailov V.V."/>
        </authorList>
    </citation>
    <scope>NUCLEOTIDE SEQUENCE [LARGE SCALE GENOMIC DNA]</scope>
    <source>
        <strain evidence="1 2">KMM6491</strain>
    </source>
</reference>
<evidence type="ECO:0000313" key="1">
    <source>
        <dbReference type="EMBL" id="NRD23829.1"/>
    </source>
</evidence>
<sequence>MIALFPYENLSIVTFTDINENLVVFNDIRYEREIYEESSPSAFFYSGPDCDDSYEKITVSMKSGSEYELYVSTGPGFKAAVVDDALGYFDLEENEYINYSFNDVSYDDALRIYSNYNDSEIILIPDIGVVSIQYGYQDYMPELWQSLILDN</sequence>
<dbReference type="EMBL" id="JABRWQ010000004">
    <property type="protein sequence ID" value="NRD23829.1"/>
    <property type="molecule type" value="Genomic_DNA"/>
</dbReference>
<name>A0ABX2E673_9FLAO</name>
<protein>
    <submittedName>
        <fullName evidence="1">Uncharacterized protein</fullName>
    </submittedName>
</protein>
<gene>
    <name evidence="1" type="ORF">HNV10_11285</name>
</gene>
<keyword evidence="2" id="KW-1185">Reference proteome</keyword>
<accession>A0ABX2E673</accession>
<evidence type="ECO:0000313" key="2">
    <source>
        <dbReference type="Proteomes" id="UP000805085"/>
    </source>
</evidence>
<proteinExistence type="predicted"/>